<dbReference type="STRING" id="1618478.UR68_C0028G0041"/>
<evidence type="ECO:0000313" key="2">
    <source>
        <dbReference type="Proteomes" id="UP000034457"/>
    </source>
</evidence>
<dbReference type="AlphaFoldDB" id="A0A0G0BQD7"/>
<gene>
    <name evidence="1" type="ORF">UR68_C0028G0041</name>
</gene>
<evidence type="ECO:0000313" key="1">
    <source>
        <dbReference type="EMBL" id="KKP71724.1"/>
    </source>
</evidence>
<dbReference type="EMBL" id="LBQC01000028">
    <property type="protein sequence ID" value="KKP71724.1"/>
    <property type="molecule type" value="Genomic_DNA"/>
</dbReference>
<reference evidence="1 2" key="1">
    <citation type="journal article" date="2015" name="Nature">
        <title>rRNA introns, odd ribosomes, and small enigmatic genomes across a large radiation of phyla.</title>
        <authorList>
            <person name="Brown C.T."/>
            <person name="Hug L.A."/>
            <person name="Thomas B.C."/>
            <person name="Sharon I."/>
            <person name="Castelle C.J."/>
            <person name="Singh A."/>
            <person name="Wilkins M.J."/>
            <person name="Williams K.H."/>
            <person name="Banfield J.F."/>
        </authorList>
    </citation>
    <scope>NUCLEOTIDE SEQUENCE [LARGE SCALE GENOMIC DNA]</scope>
</reference>
<sequence>MRLNETVGGTPNYAFRYLALKNGNAPKVAELQKTIHGDMGTEPQIQLNINQKELPDLRGFDNFFMSNVAKQKPRTSNLEMKDGQYVRMYDMVVGSKQFLGFRHEYQSGERPRGGLTQEKLGNVLSSLLAKEPMEISNDIESLQGQMSQADFDFVVTAYLSHGRIDFALELIKDADKYLIAIDKGGKTPEVLTGINLTRLFNPNINYGDNLFDIASIVLRGDPNNNELYNEMRENILKWPDDFKNVTTAQLSHLNTRLGPIRS</sequence>
<protein>
    <submittedName>
        <fullName evidence="1">Uncharacterized protein</fullName>
    </submittedName>
</protein>
<accession>A0A0G0BQD7</accession>
<proteinExistence type="predicted"/>
<name>A0A0G0BQD7_9BACT</name>
<dbReference type="Proteomes" id="UP000034457">
    <property type="component" value="Unassembled WGS sequence"/>
</dbReference>
<comment type="caution">
    <text evidence="1">The sequence shown here is derived from an EMBL/GenBank/DDBJ whole genome shotgun (WGS) entry which is preliminary data.</text>
</comment>
<organism evidence="1 2">
    <name type="scientific">Candidatus Roizmanbacteria bacterium GW2011_GWA2_35_19</name>
    <dbReference type="NCBI Taxonomy" id="1618478"/>
    <lineage>
        <taxon>Bacteria</taxon>
        <taxon>Candidatus Roizmaniibacteriota</taxon>
    </lineage>
</organism>